<evidence type="ECO:0000259" key="5">
    <source>
        <dbReference type="PROSITE" id="PS50949"/>
    </source>
</evidence>
<dbReference type="InterPro" id="IPR000524">
    <property type="entry name" value="Tscrpt_reg_HTH_GntR"/>
</dbReference>
<dbReference type="GO" id="GO:0003700">
    <property type="term" value="F:DNA-binding transcription factor activity"/>
    <property type="evidence" value="ECO:0007669"/>
    <property type="project" value="InterPro"/>
</dbReference>
<evidence type="ECO:0000256" key="3">
    <source>
        <dbReference type="ARBA" id="ARBA00023163"/>
    </source>
</evidence>
<sequence length="378" mass="41514">MMHGNEANAALRQGNGPCGRRLKQGEDIPLTPAQSARLAELYEAHSASVRRYAFSRLRSDRRAMGGAHDLAEDIAQNVWLGIARTIANDVLGDEATDIEAARGLLFFRVKQEIGKYFHVSRNNERIIDWTDPVTCNIYCPLVPDSCALMELPGYLADMVAGLPDAEREALLLKLDGLHPSLMAEHLECSDATAARLVDAAVLLLKLDNPSLSGPAAMQGGLDEWERMALAELSEVKREALLRLDAESRRILLLKAQGLTVHEIAKRLGVTWDKAAGAARCVSVLRPSTGKKTSAPRKTGVRRKESKASRLAETLRHEVARMQPGERLPRRIELKARYGVSTSTVDDAWAILRREGLIESNGVQGYRVTMDVSRLAVAA</sequence>
<dbReference type="SUPFAM" id="SSF88659">
    <property type="entry name" value="Sigma3 and sigma4 domains of RNA polymerase sigma factors"/>
    <property type="match status" value="1"/>
</dbReference>
<dbReference type="Proteomes" id="UP000037023">
    <property type="component" value="Unassembled WGS sequence"/>
</dbReference>
<proteinExistence type="predicted"/>
<keyword evidence="1" id="KW-0805">Transcription regulation</keyword>
<gene>
    <name evidence="6" type="ORF">ADK34_36665</name>
</gene>
<dbReference type="SUPFAM" id="SSF46785">
    <property type="entry name" value="Winged helix' DNA-binding domain"/>
    <property type="match status" value="1"/>
</dbReference>
<reference evidence="6 7" key="1">
    <citation type="submission" date="2015-06" db="EMBL/GenBank/DDBJ databases">
        <authorList>
            <person name="Hoefler B.C."/>
            <person name="Straight P.D."/>
        </authorList>
    </citation>
    <scope>NUCLEOTIDE SEQUENCE [LARGE SCALE GENOMIC DNA]</scope>
    <source>
        <strain evidence="6 7">NRRL 3427</strain>
    </source>
</reference>
<evidence type="ECO:0000256" key="1">
    <source>
        <dbReference type="ARBA" id="ARBA00023015"/>
    </source>
</evidence>
<dbReference type="Pfam" id="PF00392">
    <property type="entry name" value="GntR"/>
    <property type="match status" value="1"/>
</dbReference>
<organism evidence="6 7">
    <name type="scientific">Streptomyces viridochromogenes</name>
    <dbReference type="NCBI Taxonomy" id="1938"/>
    <lineage>
        <taxon>Bacteria</taxon>
        <taxon>Bacillati</taxon>
        <taxon>Actinomycetota</taxon>
        <taxon>Actinomycetes</taxon>
        <taxon>Kitasatosporales</taxon>
        <taxon>Streptomycetaceae</taxon>
        <taxon>Streptomyces</taxon>
    </lineage>
</organism>
<name>A0A0L8J7M9_STRVR</name>
<dbReference type="SMART" id="SM00345">
    <property type="entry name" value="HTH_GNTR"/>
    <property type="match status" value="1"/>
</dbReference>
<keyword evidence="3" id="KW-0804">Transcription</keyword>
<evidence type="ECO:0000313" key="7">
    <source>
        <dbReference type="Proteomes" id="UP000037023"/>
    </source>
</evidence>
<evidence type="ECO:0000313" key="6">
    <source>
        <dbReference type="EMBL" id="KOG09702.1"/>
    </source>
</evidence>
<dbReference type="AlphaFoldDB" id="A0A0L8J7M9"/>
<dbReference type="Gene3D" id="1.10.1740.10">
    <property type="match status" value="1"/>
</dbReference>
<evidence type="ECO:0000256" key="4">
    <source>
        <dbReference type="SAM" id="MobiDB-lite"/>
    </source>
</evidence>
<protein>
    <recommendedName>
        <fullName evidence="5">HTH gntR-type domain-containing protein</fullName>
    </recommendedName>
</protein>
<dbReference type="InterPro" id="IPR036388">
    <property type="entry name" value="WH-like_DNA-bd_sf"/>
</dbReference>
<dbReference type="PATRIC" id="fig|1938.6.peg.7911"/>
<keyword evidence="2" id="KW-0238">DNA-binding</keyword>
<dbReference type="InterPro" id="IPR036390">
    <property type="entry name" value="WH_DNA-bd_sf"/>
</dbReference>
<evidence type="ECO:0000256" key="2">
    <source>
        <dbReference type="ARBA" id="ARBA00023125"/>
    </source>
</evidence>
<comment type="caution">
    <text evidence="6">The sequence shown here is derived from an EMBL/GenBank/DDBJ whole genome shotgun (WGS) entry which is preliminary data.</text>
</comment>
<dbReference type="EMBL" id="LGUP01000399">
    <property type="protein sequence ID" value="KOG09702.1"/>
    <property type="molecule type" value="Genomic_DNA"/>
</dbReference>
<feature type="region of interest" description="Disordered" evidence="4">
    <location>
        <begin position="1"/>
        <end position="26"/>
    </location>
</feature>
<feature type="domain" description="HTH gntR-type" evidence="5">
    <location>
        <begin position="300"/>
        <end position="370"/>
    </location>
</feature>
<dbReference type="PROSITE" id="PS50949">
    <property type="entry name" value="HTH_GNTR"/>
    <property type="match status" value="1"/>
</dbReference>
<dbReference type="Gene3D" id="1.10.10.10">
    <property type="entry name" value="Winged helix-like DNA-binding domain superfamily/Winged helix DNA-binding domain"/>
    <property type="match status" value="1"/>
</dbReference>
<dbReference type="GO" id="GO:0003677">
    <property type="term" value="F:DNA binding"/>
    <property type="evidence" value="ECO:0007669"/>
    <property type="project" value="UniProtKB-KW"/>
</dbReference>
<accession>A0A0L8J7M9</accession>
<dbReference type="InterPro" id="IPR013324">
    <property type="entry name" value="RNA_pol_sigma_r3/r4-like"/>
</dbReference>